<evidence type="ECO:0000256" key="2">
    <source>
        <dbReference type="SAM" id="Phobius"/>
    </source>
</evidence>
<name>A0A1J5QJ07_9ZZZZ</name>
<comment type="caution">
    <text evidence="3">The sequence shown here is derived from an EMBL/GenBank/DDBJ whole genome shotgun (WGS) entry which is preliminary data.</text>
</comment>
<dbReference type="EMBL" id="MLJW01001131">
    <property type="protein sequence ID" value="OIQ79956.1"/>
    <property type="molecule type" value="Genomic_DNA"/>
</dbReference>
<keyword evidence="2" id="KW-0472">Membrane</keyword>
<sequence>MIDRIAALADIVPPAPAMPPPPQPWWFGPWGAALAGALLCAALCLFWAVWRTRGQLRALWALRRLQKRSLASPPGADEIGFAVSAALACAQRAGVEAHDLPAACRAQLDALRYQRPGLNGADLQPVFSALNAALRGLAWRRVVPRRAPASSAADASPGPRAKARSSPACAISVRGAHPRGKQAP</sequence>
<dbReference type="AlphaFoldDB" id="A0A1J5QJ07"/>
<proteinExistence type="predicted"/>
<evidence type="ECO:0008006" key="4">
    <source>
        <dbReference type="Google" id="ProtNLM"/>
    </source>
</evidence>
<keyword evidence="2" id="KW-0812">Transmembrane</keyword>
<feature type="compositionally biased region" description="Low complexity" evidence="1">
    <location>
        <begin position="148"/>
        <end position="160"/>
    </location>
</feature>
<accession>A0A1J5QJ07</accession>
<organism evidence="3">
    <name type="scientific">mine drainage metagenome</name>
    <dbReference type="NCBI Taxonomy" id="410659"/>
    <lineage>
        <taxon>unclassified sequences</taxon>
        <taxon>metagenomes</taxon>
        <taxon>ecological metagenomes</taxon>
    </lineage>
</organism>
<reference evidence="3" key="1">
    <citation type="submission" date="2016-10" db="EMBL/GenBank/DDBJ databases">
        <title>Sequence of Gallionella enrichment culture.</title>
        <authorList>
            <person name="Poehlein A."/>
            <person name="Muehling M."/>
            <person name="Daniel R."/>
        </authorList>
    </citation>
    <scope>NUCLEOTIDE SEQUENCE</scope>
</reference>
<keyword evidence="2" id="KW-1133">Transmembrane helix</keyword>
<gene>
    <name evidence="3" type="ORF">GALL_382950</name>
</gene>
<protein>
    <recommendedName>
        <fullName evidence="4">DUF4381 domain-containing protein</fullName>
    </recommendedName>
</protein>
<feature type="transmembrane region" description="Helical" evidence="2">
    <location>
        <begin position="27"/>
        <end position="50"/>
    </location>
</feature>
<evidence type="ECO:0000256" key="1">
    <source>
        <dbReference type="SAM" id="MobiDB-lite"/>
    </source>
</evidence>
<feature type="region of interest" description="Disordered" evidence="1">
    <location>
        <begin position="148"/>
        <end position="184"/>
    </location>
</feature>
<evidence type="ECO:0000313" key="3">
    <source>
        <dbReference type="EMBL" id="OIQ79956.1"/>
    </source>
</evidence>